<dbReference type="SUPFAM" id="SSF56112">
    <property type="entry name" value="Protein kinase-like (PK-like)"/>
    <property type="match status" value="1"/>
</dbReference>
<evidence type="ECO:0000259" key="1">
    <source>
        <dbReference type="Pfam" id="PF01636"/>
    </source>
</evidence>
<dbReference type="PANTHER" id="PTHR39179:SF1">
    <property type="entry name" value="SPORE COAT PROTEIN I"/>
    <property type="match status" value="1"/>
</dbReference>
<organism evidence="2 3">
    <name type="scientific">Calditerricola satsumensis</name>
    <dbReference type="NCBI Taxonomy" id="373054"/>
    <lineage>
        <taxon>Bacteria</taxon>
        <taxon>Bacillati</taxon>
        <taxon>Bacillota</taxon>
        <taxon>Bacilli</taxon>
        <taxon>Bacillales</taxon>
        <taxon>Bacillaceae</taxon>
        <taxon>Calditerricola</taxon>
    </lineage>
</organism>
<name>A0A8J3BDR8_9BACI</name>
<protein>
    <recommendedName>
        <fullName evidence="1">Aminoglycoside phosphotransferase domain-containing protein</fullName>
    </recommendedName>
</protein>
<feature type="domain" description="Aminoglycoside phosphotransferase" evidence="1">
    <location>
        <begin position="3"/>
        <end position="160"/>
    </location>
</feature>
<dbReference type="AlphaFoldDB" id="A0A8J3BDR8"/>
<dbReference type="InterPro" id="IPR011009">
    <property type="entry name" value="Kinase-like_dom_sf"/>
</dbReference>
<dbReference type="EMBL" id="BMOF01000034">
    <property type="protein sequence ID" value="GGK03119.1"/>
    <property type="molecule type" value="Genomic_DNA"/>
</dbReference>
<reference evidence="2" key="1">
    <citation type="journal article" date="2014" name="Int. J. Syst. Evol. Microbiol.">
        <title>Complete genome sequence of Corynebacterium casei LMG S-19264T (=DSM 44701T), isolated from a smear-ripened cheese.</title>
        <authorList>
            <consortium name="US DOE Joint Genome Institute (JGI-PGF)"/>
            <person name="Walter F."/>
            <person name="Albersmeier A."/>
            <person name="Kalinowski J."/>
            <person name="Ruckert C."/>
        </authorList>
    </citation>
    <scope>NUCLEOTIDE SEQUENCE</scope>
    <source>
        <strain evidence="2">JCM 14719</strain>
    </source>
</reference>
<dbReference type="Pfam" id="PF01636">
    <property type="entry name" value="APH"/>
    <property type="match status" value="1"/>
</dbReference>
<gene>
    <name evidence="2" type="ORF">GCM10007043_16470</name>
</gene>
<proteinExistence type="predicted"/>
<evidence type="ECO:0000313" key="3">
    <source>
        <dbReference type="Proteomes" id="UP000637720"/>
    </source>
</evidence>
<sequence>MREILRSLAAFHRASRGYSPPPDARERSHLGRWERSYELRLAKLRFYAERAVYEDHPVALAVRETSATFLREAETALALLHQPAYRQWVEKVGEERNLCHQDYAAGNLIVTEAGIAAIDTDSLTVDLPARDLRKILNKVMKKLGWDEARTHAMLAAYHSVHPLTADEYAVVAADLRFPHLYYGIVTKAFEDRAADWTPDKLLAKLHETIDTETAKMRVLDRWNDIVAAVLTGT</sequence>
<dbReference type="Gene3D" id="3.90.1200.10">
    <property type="match status" value="1"/>
</dbReference>
<keyword evidence="3" id="KW-1185">Reference proteome</keyword>
<dbReference type="InterPro" id="IPR002575">
    <property type="entry name" value="Aminoglycoside_PTrfase"/>
</dbReference>
<comment type="caution">
    <text evidence="2">The sequence shown here is derived from an EMBL/GenBank/DDBJ whole genome shotgun (WGS) entry which is preliminary data.</text>
</comment>
<dbReference type="InterPro" id="IPR014255">
    <property type="entry name" value="Spore_coat_CotS"/>
</dbReference>
<dbReference type="InterPro" id="IPR047175">
    <property type="entry name" value="CotS-like"/>
</dbReference>
<dbReference type="NCBIfam" id="TIGR02906">
    <property type="entry name" value="spore_CotS"/>
    <property type="match status" value="1"/>
</dbReference>
<reference evidence="2" key="2">
    <citation type="submission" date="2020-09" db="EMBL/GenBank/DDBJ databases">
        <authorList>
            <person name="Sun Q."/>
            <person name="Ohkuma M."/>
        </authorList>
    </citation>
    <scope>NUCLEOTIDE SEQUENCE</scope>
    <source>
        <strain evidence="2">JCM 14719</strain>
    </source>
</reference>
<evidence type="ECO:0000313" key="2">
    <source>
        <dbReference type="EMBL" id="GGK03119.1"/>
    </source>
</evidence>
<dbReference type="GO" id="GO:0042601">
    <property type="term" value="C:endospore-forming forespore"/>
    <property type="evidence" value="ECO:0007669"/>
    <property type="project" value="TreeGrafter"/>
</dbReference>
<dbReference type="PANTHER" id="PTHR39179">
    <property type="entry name" value="SPORE COAT PROTEIN I"/>
    <property type="match status" value="1"/>
</dbReference>
<dbReference type="Proteomes" id="UP000637720">
    <property type="component" value="Unassembled WGS sequence"/>
</dbReference>
<accession>A0A8J3BDR8</accession>